<dbReference type="EC" id="4.1.3.1" evidence="2"/>
<reference evidence="12 13" key="1">
    <citation type="submission" date="2020-04" db="EMBL/GenBank/DDBJ databases">
        <title>Perkinsus olseni comparative genomics.</title>
        <authorList>
            <person name="Bogema D.R."/>
        </authorList>
    </citation>
    <scope>NUCLEOTIDE SEQUENCE [LARGE SCALE GENOMIC DNA]</scope>
    <source>
        <strain evidence="12 13">ATCC PRA-207</strain>
    </source>
</reference>
<evidence type="ECO:0000256" key="10">
    <source>
        <dbReference type="SAM" id="MobiDB-lite"/>
    </source>
</evidence>
<dbReference type="CDD" id="cd00377">
    <property type="entry name" value="ICL_PEPM"/>
    <property type="match status" value="1"/>
</dbReference>
<dbReference type="PANTHER" id="PTHR21631:SF3">
    <property type="entry name" value="BIFUNCTIONAL GLYOXYLATE CYCLE PROTEIN"/>
    <property type="match status" value="1"/>
</dbReference>
<dbReference type="Gene3D" id="3.20.20.60">
    <property type="entry name" value="Phosphoenolpyruvate-binding domains"/>
    <property type="match status" value="1"/>
</dbReference>
<evidence type="ECO:0000256" key="9">
    <source>
        <dbReference type="PROSITE-ProRule" id="PRU00134"/>
    </source>
</evidence>
<dbReference type="SUPFAM" id="SSF51621">
    <property type="entry name" value="Phosphoenolpyruvate/pyruvate domain"/>
    <property type="match status" value="1"/>
</dbReference>
<dbReference type="NCBIfam" id="TIGR01346">
    <property type="entry name" value="isocit_lyase"/>
    <property type="match status" value="1"/>
</dbReference>
<evidence type="ECO:0000259" key="11">
    <source>
        <dbReference type="PROSITE" id="PS50865"/>
    </source>
</evidence>
<evidence type="ECO:0000313" key="12">
    <source>
        <dbReference type="EMBL" id="KAF4704733.1"/>
    </source>
</evidence>
<evidence type="ECO:0000256" key="3">
    <source>
        <dbReference type="ARBA" id="ARBA00022435"/>
    </source>
</evidence>
<dbReference type="GO" id="GO:0008270">
    <property type="term" value="F:zinc ion binding"/>
    <property type="evidence" value="ECO:0007669"/>
    <property type="project" value="UniProtKB-KW"/>
</dbReference>
<keyword evidence="6 9" id="KW-0863">Zinc-finger</keyword>
<protein>
    <recommendedName>
        <fullName evidence="2">isocitrate lyase</fullName>
        <ecNumber evidence="2">4.1.3.1</ecNumber>
    </recommendedName>
</protein>
<dbReference type="InterPro" id="IPR040442">
    <property type="entry name" value="Pyrv_kinase-like_dom_sf"/>
</dbReference>
<dbReference type="PROSITE" id="PS00161">
    <property type="entry name" value="ISOCITRATE_LYASE"/>
    <property type="match status" value="1"/>
</dbReference>
<feature type="region of interest" description="Disordered" evidence="10">
    <location>
        <begin position="572"/>
        <end position="591"/>
    </location>
</feature>
<feature type="compositionally biased region" description="Low complexity" evidence="10">
    <location>
        <begin position="989"/>
        <end position="999"/>
    </location>
</feature>
<dbReference type="InterPro" id="IPR006254">
    <property type="entry name" value="Isocitrate_lyase"/>
</dbReference>
<evidence type="ECO:0000256" key="5">
    <source>
        <dbReference type="ARBA" id="ARBA00022723"/>
    </source>
</evidence>
<gene>
    <name evidence="12" type="ORF">FOZ63_024045</name>
</gene>
<dbReference type="InterPro" id="IPR039556">
    <property type="entry name" value="ICL/PEPM"/>
</dbReference>
<dbReference type="Pfam" id="PF01753">
    <property type="entry name" value="zf-MYND"/>
    <property type="match status" value="1"/>
</dbReference>
<dbReference type="InterPro" id="IPR015813">
    <property type="entry name" value="Pyrv/PenolPyrv_kinase-like_dom"/>
</dbReference>
<keyword evidence="8" id="KW-0456">Lyase</keyword>
<dbReference type="Gene3D" id="6.10.140.2220">
    <property type="match status" value="1"/>
</dbReference>
<feature type="domain" description="MYND-type" evidence="11">
    <location>
        <begin position="427"/>
        <end position="463"/>
    </location>
</feature>
<keyword evidence="4" id="KW-0816">Tricarboxylic acid cycle</keyword>
<feature type="region of interest" description="Disordered" evidence="10">
    <location>
        <begin position="989"/>
        <end position="1010"/>
    </location>
</feature>
<name>A0A7J6Q8T1_PEROL</name>
<comment type="pathway">
    <text evidence="1">Carbohydrate metabolism; glyoxylate cycle; (S)-malate from isocitrate: step 1/2.</text>
</comment>
<keyword evidence="3" id="KW-0329">Glyoxylate bypass</keyword>
<dbReference type="Proteomes" id="UP000553632">
    <property type="component" value="Unassembled WGS sequence"/>
</dbReference>
<evidence type="ECO:0000256" key="7">
    <source>
        <dbReference type="ARBA" id="ARBA00022833"/>
    </source>
</evidence>
<dbReference type="Gene3D" id="1.10.10.850">
    <property type="match status" value="1"/>
</dbReference>
<accession>A0A7J6Q8T1</accession>
<dbReference type="InterPro" id="IPR002893">
    <property type="entry name" value="Znf_MYND"/>
</dbReference>
<sequence length="1010" mass="112815">MITEVGNYTSDSALVIDESQFPLSQCEAEHLVTHLKLGPSSWALEEIGTTEWLANHAVLERLNKEAHAQAVDGTDEFIKDLFVREDRIKDVIERIGFLKASCAKGVCHELRRIDSDMDLENSGVSSDIFQVDYCSSKLAGFLELHAKRVKQSLRLAEETPENRRQRLIAQTDEEVLDSQYDEIELQVCMCALSIVRFLCEHRAHCPLTLTTRLLETHDILMTLVPLLEAAPWIRKTPSRGVEKFEDNSWKPMNDASGSVRMPKAQGQVWLSIYQLLMDPVCRQQYSLDSQCRVDNLLRLRKYLNETVFEQLPVLSVLLRALEELAISGHMVAGVGDPTTNSPFGGLSMSSGAASAFSVELVAEIIEGLKSKYRGRWKEVAEGHFSALISADKEEGSEGLKKLSKMVSIPDEWRLAMEEGDELQAPKCPQCGKEADQRCTRCKREFYCSRDCQVTHWRVHRIIDPSSKMSRISASVESAEFAADVAEIKQGWQSERWAGKRRPYSAEDVARLRGQKAGRTKYAADAMSKKLWAAFKDAQRTGGFLPTFGALDPVQVTQMAKYLKTIYVSGWQSSSTASTSNEPGPDFADYPSNTVPNKVDQLFRAQVFHDQKQHQERFGMTEDERQANPGVDHFAPIIADGDTGHGGLTAVMRLMKMMVERGAAGVHLEDQKPGTKKCGHMGGKVLVSTREHIDRLVAARLMTDVLGVETIIVARTDAEAATLLDTNIDPRDHSFIVGASNPNVKDSLQSMVDAAVHRGASPEEIARMETDWVMNAQLTTFPDLVSSKLKAMGKSVAEWEEKSMFMGIDDMRAEAQRLLGAVPFWSWDLPRTREGYYRIKCGTRMCISRGIAFAPYCDMLWMESKKPVYTQCVDFARAVKKVHGDKILLGYNLSPSFNWDAAGMTDSQIASFQKDIGKLGYVWQFITLAGFHLSGLHSDVFAKNYAKENMLAYVRDVQRAERVNKVELLTHQRWSGADFMDAMVGLATGGSTSTASQGSESTERQFGKSKL</sequence>
<dbReference type="GO" id="GO:0006099">
    <property type="term" value="P:tricarboxylic acid cycle"/>
    <property type="evidence" value="ECO:0007669"/>
    <property type="project" value="UniProtKB-KW"/>
</dbReference>
<keyword evidence="13" id="KW-1185">Reference proteome</keyword>
<evidence type="ECO:0000256" key="1">
    <source>
        <dbReference type="ARBA" id="ARBA00004793"/>
    </source>
</evidence>
<dbReference type="PROSITE" id="PS50865">
    <property type="entry name" value="ZF_MYND_2"/>
    <property type="match status" value="1"/>
</dbReference>
<feature type="compositionally biased region" description="Basic and acidic residues" evidence="10">
    <location>
        <begin position="1000"/>
        <end position="1010"/>
    </location>
</feature>
<proteinExistence type="predicted"/>
<evidence type="ECO:0000256" key="6">
    <source>
        <dbReference type="ARBA" id="ARBA00022771"/>
    </source>
</evidence>
<evidence type="ECO:0000256" key="8">
    <source>
        <dbReference type="ARBA" id="ARBA00023239"/>
    </source>
</evidence>
<evidence type="ECO:0000313" key="13">
    <source>
        <dbReference type="Proteomes" id="UP000553632"/>
    </source>
</evidence>
<evidence type="ECO:0000256" key="4">
    <source>
        <dbReference type="ARBA" id="ARBA00022532"/>
    </source>
</evidence>
<dbReference type="GO" id="GO:0006097">
    <property type="term" value="P:glyoxylate cycle"/>
    <property type="evidence" value="ECO:0007669"/>
    <property type="project" value="UniProtKB-KW"/>
</dbReference>
<comment type="caution">
    <text evidence="12">The sequence shown here is derived from an EMBL/GenBank/DDBJ whole genome shotgun (WGS) entry which is preliminary data.</text>
</comment>
<dbReference type="GO" id="GO:0004451">
    <property type="term" value="F:isocitrate lyase activity"/>
    <property type="evidence" value="ECO:0007669"/>
    <property type="project" value="UniProtKB-EC"/>
</dbReference>
<keyword evidence="5" id="KW-0479">Metal-binding</keyword>
<dbReference type="SUPFAM" id="SSF144232">
    <property type="entry name" value="HIT/MYND zinc finger-like"/>
    <property type="match status" value="1"/>
</dbReference>
<dbReference type="PANTHER" id="PTHR21631">
    <property type="entry name" value="ISOCITRATE LYASE/MALATE SYNTHASE"/>
    <property type="match status" value="1"/>
</dbReference>
<dbReference type="EMBL" id="JABANO010034685">
    <property type="protein sequence ID" value="KAF4704733.1"/>
    <property type="molecule type" value="Genomic_DNA"/>
</dbReference>
<keyword evidence="7" id="KW-0862">Zinc</keyword>
<dbReference type="AlphaFoldDB" id="A0A7J6Q8T1"/>
<dbReference type="InterPro" id="IPR018523">
    <property type="entry name" value="Isocitrate_lyase_ph_CS"/>
</dbReference>
<dbReference type="Pfam" id="PF00463">
    <property type="entry name" value="ICL"/>
    <property type="match status" value="1"/>
</dbReference>
<evidence type="ECO:0000256" key="2">
    <source>
        <dbReference type="ARBA" id="ARBA00012909"/>
    </source>
</evidence>
<organism evidence="12 13">
    <name type="scientific">Perkinsus olseni</name>
    <name type="common">Perkinsus atlanticus</name>
    <dbReference type="NCBI Taxonomy" id="32597"/>
    <lineage>
        <taxon>Eukaryota</taxon>
        <taxon>Sar</taxon>
        <taxon>Alveolata</taxon>
        <taxon>Perkinsozoa</taxon>
        <taxon>Perkinsea</taxon>
        <taxon>Perkinsida</taxon>
        <taxon>Perkinsidae</taxon>
        <taxon>Perkinsus</taxon>
    </lineage>
</organism>